<dbReference type="Proteomes" id="UP000261082">
    <property type="component" value="Unassembled WGS sequence"/>
</dbReference>
<feature type="chain" id="PRO_5017634910" description="DUF4843 domain-containing protein" evidence="1">
    <location>
        <begin position="25"/>
        <end position="141"/>
    </location>
</feature>
<evidence type="ECO:0000313" key="3">
    <source>
        <dbReference type="Proteomes" id="UP000261082"/>
    </source>
</evidence>
<dbReference type="OrthoDB" id="1441212at2"/>
<dbReference type="EMBL" id="QVID01000001">
    <property type="protein sequence ID" value="RFN58677.1"/>
    <property type="molecule type" value="Genomic_DNA"/>
</dbReference>
<keyword evidence="1" id="KW-0732">Signal</keyword>
<sequence length="141" mass="15565">MKRLNIIFAILTLAIFTVSCETNYDDYDTPREIVVGFSTPGEAFELEDGEEKTETLNIFSSEATSADRTFNVVIVESDVEPESYTFENTVTILAGEREGSIDITGFGISLTEEEKTLTLLIERANAYVSGGPAVITFTRDE</sequence>
<reference evidence="2 3" key="1">
    <citation type="journal article" date="2007" name="Int. J. Syst. Evol. Microbiol.">
        <title>Marixanthomonas ophiurae gen. nov., sp. nov., a marine bacterium of the family Flavobacteriaceae isolated from a deep-sea brittle star.</title>
        <authorList>
            <person name="Romanenko L.A."/>
            <person name="Uchino M."/>
            <person name="Frolova G.M."/>
            <person name="Mikhailov V.V."/>
        </authorList>
    </citation>
    <scope>NUCLEOTIDE SEQUENCE [LARGE SCALE GENOMIC DNA]</scope>
    <source>
        <strain evidence="2 3">KMM 3046</strain>
    </source>
</reference>
<gene>
    <name evidence="2" type="ORF">DZ858_00940</name>
</gene>
<evidence type="ECO:0008006" key="4">
    <source>
        <dbReference type="Google" id="ProtNLM"/>
    </source>
</evidence>
<keyword evidence="3" id="KW-1185">Reference proteome</keyword>
<organism evidence="2 3">
    <name type="scientific">Marixanthomonas ophiurae</name>
    <dbReference type="NCBI Taxonomy" id="387659"/>
    <lineage>
        <taxon>Bacteria</taxon>
        <taxon>Pseudomonadati</taxon>
        <taxon>Bacteroidota</taxon>
        <taxon>Flavobacteriia</taxon>
        <taxon>Flavobacteriales</taxon>
        <taxon>Flavobacteriaceae</taxon>
        <taxon>Marixanthomonas</taxon>
    </lineage>
</organism>
<protein>
    <recommendedName>
        <fullName evidence="4">DUF4843 domain-containing protein</fullName>
    </recommendedName>
</protein>
<dbReference type="AlphaFoldDB" id="A0A3E1Q963"/>
<feature type="signal peptide" evidence="1">
    <location>
        <begin position="1"/>
        <end position="24"/>
    </location>
</feature>
<dbReference type="PROSITE" id="PS51257">
    <property type="entry name" value="PROKAR_LIPOPROTEIN"/>
    <property type="match status" value="1"/>
</dbReference>
<comment type="caution">
    <text evidence="2">The sequence shown here is derived from an EMBL/GenBank/DDBJ whole genome shotgun (WGS) entry which is preliminary data.</text>
</comment>
<evidence type="ECO:0000256" key="1">
    <source>
        <dbReference type="SAM" id="SignalP"/>
    </source>
</evidence>
<dbReference type="RefSeq" id="WP_117157701.1">
    <property type="nucleotide sequence ID" value="NZ_QVID01000001.1"/>
</dbReference>
<evidence type="ECO:0000313" key="2">
    <source>
        <dbReference type="EMBL" id="RFN58677.1"/>
    </source>
</evidence>
<proteinExistence type="predicted"/>
<name>A0A3E1Q963_9FLAO</name>
<accession>A0A3E1Q963</accession>